<proteinExistence type="predicted"/>
<organism evidence="2 3">
    <name type="scientific">Cyclocybe aegerita</name>
    <name type="common">Black poplar mushroom</name>
    <name type="synonym">Agrocybe aegerita</name>
    <dbReference type="NCBI Taxonomy" id="1973307"/>
    <lineage>
        <taxon>Eukaryota</taxon>
        <taxon>Fungi</taxon>
        <taxon>Dikarya</taxon>
        <taxon>Basidiomycota</taxon>
        <taxon>Agaricomycotina</taxon>
        <taxon>Agaricomycetes</taxon>
        <taxon>Agaricomycetidae</taxon>
        <taxon>Agaricales</taxon>
        <taxon>Agaricineae</taxon>
        <taxon>Bolbitiaceae</taxon>
        <taxon>Cyclocybe</taxon>
    </lineage>
</organism>
<feature type="compositionally biased region" description="Pro residues" evidence="1">
    <location>
        <begin position="237"/>
        <end position="248"/>
    </location>
</feature>
<evidence type="ECO:0000313" key="3">
    <source>
        <dbReference type="Proteomes" id="UP000467700"/>
    </source>
</evidence>
<evidence type="ECO:0000313" key="2">
    <source>
        <dbReference type="EMBL" id="CAA7269749.1"/>
    </source>
</evidence>
<keyword evidence="3" id="KW-1185">Reference proteome</keyword>
<dbReference type="EMBL" id="CACVBS010000079">
    <property type="protein sequence ID" value="CAA7269749.1"/>
    <property type="molecule type" value="Genomic_DNA"/>
</dbReference>
<protein>
    <submittedName>
        <fullName evidence="2">Uncharacterized protein</fullName>
    </submittedName>
</protein>
<reference evidence="2 3" key="1">
    <citation type="submission" date="2020-01" db="EMBL/GenBank/DDBJ databases">
        <authorList>
            <person name="Gupta K D."/>
        </authorList>
    </citation>
    <scope>NUCLEOTIDE SEQUENCE [LARGE SCALE GENOMIC DNA]</scope>
</reference>
<accession>A0A8S0VU83</accession>
<feature type="region of interest" description="Disordered" evidence="1">
    <location>
        <begin position="237"/>
        <end position="256"/>
    </location>
</feature>
<dbReference type="AlphaFoldDB" id="A0A8S0VU83"/>
<sequence>MLGHEDTGMKSGTFLGNVNVPRYALGVLREGALYFYWDALLWVGTLLSSLGVSSTFVPPAKQQLRPQVVHVDAMHFQHFLALAVSLTATLIQVADAAPLPIDGTLEERQLLGLSLPLGLTLDLPLPSLPALGIPLPTGLIPDLGLPALTALLPALPLPTGVILGLPAALTSLIPALPLPTGILPPGVLPFKEAHPPAPAAVELGERQLDILSSILGALPSILPLPLPTGVVPVPSAPLPPPPPAPTPAPTATAPAAGGDLTDVVSSLLSVLVPLITNVNVGGALPTPPAVTGGVGVPSVTVGLPVLEPILETLLPGLGL</sequence>
<name>A0A8S0VU83_CYCAE</name>
<comment type="caution">
    <text evidence="2">The sequence shown here is derived from an EMBL/GenBank/DDBJ whole genome shotgun (WGS) entry which is preliminary data.</text>
</comment>
<evidence type="ECO:0000256" key="1">
    <source>
        <dbReference type="SAM" id="MobiDB-lite"/>
    </source>
</evidence>
<gene>
    <name evidence="2" type="ORF">AAE3_LOCUS11752</name>
</gene>
<dbReference type="Proteomes" id="UP000467700">
    <property type="component" value="Unassembled WGS sequence"/>
</dbReference>